<organism evidence="2 3">
    <name type="scientific">Bombardia bombarda</name>
    <dbReference type="NCBI Taxonomy" id="252184"/>
    <lineage>
        <taxon>Eukaryota</taxon>
        <taxon>Fungi</taxon>
        <taxon>Dikarya</taxon>
        <taxon>Ascomycota</taxon>
        <taxon>Pezizomycotina</taxon>
        <taxon>Sordariomycetes</taxon>
        <taxon>Sordariomycetidae</taxon>
        <taxon>Sordariales</taxon>
        <taxon>Lasiosphaeriaceae</taxon>
        <taxon>Bombardia</taxon>
    </lineage>
</organism>
<dbReference type="EMBL" id="JAULSR010000002">
    <property type="protein sequence ID" value="KAK0631161.1"/>
    <property type="molecule type" value="Genomic_DNA"/>
</dbReference>
<dbReference type="PRINTS" id="PR01950">
    <property type="entry name" value="LANCSUPER"/>
</dbReference>
<dbReference type="Gene3D" id="1.50.10.10">
    <property type="match status" value="1"/>
</dbReference>
<comment type="caution">
    <text evidence="2">The sequence shown here is derived from an EMBL/GenBank/DDBJ whole genome shotgun (WGS) entry which is preliminary data.</text>
</comment>
<dbReference type="AlphaFoldDB" id="A0AA40CA46"/>
<dbReference type="Pfam" id="PF05147">
    <property type="entry name" value="LANC_like"/>
    <property type="match status" value="1"/>
</dbReference>
<dbReference type="InterPro" id="IPR012341">
    <property type="entry name" value="6hp_glycosidase-like_sf"/>
</dbReference>
<keyword evidence="3" id="KW-1185">Reference proteome</keyword>
<protein>
    <submittedName>
        <fullName evidence="2">Uncharacterized protein</fullName>
    </submittedName>
</protein>
<dbReference type="GO" id="GO:0005886">
    <property type="term" value="C:plasma membrane"/>
    <property type="evidence" value="ECO:0007669"/>
    <property type="project" value="TreeGrafter"/>
</dbReference>
<dbReference type="GO" id="GO:0005975">
    <property type="term" value="P:carbohydrate metabolic process"/>
    <property type="evidence" value="ECO:0007669"/>
    <property type="project" value="InterPro"/>
</dbReference>
<reference evidence="2" key="1">
    <citation type="submission" date="2023-06" db="EMBL/GenBank/DDBJ databases">
        <title>Genome-scale phylogeny and comparative genomics of the fungal order Sordariales.</title>
        <authorList>
            <consortium name="Lawrence Berkeley National Laboratory"/>
            <person name="Hensen N."/>
            <person name="Bonometti L."/>
            <person name="Westerberg I."/>
            <person name="Brannstrom I.O."/>
            <person name="Guillou S."/>
            <person name="Cros-Aarteil S."/>
            <person name="Calhoun S."/>
            <person name="Haridas S."/>
            <person name="Kuo A."/>
            <person name="Mondo S."/>
            <person name="Pangilinan J."/>
            <person name="Riley R."/>
            <person name="LaButti K."/>
            <person name="Andreopoulos B."/>
            <person name="Lipzen A."/>
            <person name="Chen C."/>
            <person name="Yanf M."/>
            <person name="Daum C."/>
            <person name="Ng V."/>
            <person name="Clum A."/>
            <person name="Steindorff A."/>
            <person name="Ohm R."/>
            <person name="Martin F."/>
            <person name="Silar P."/>
            <person name="Natvig D."/>
            <person name="Lalanne C."/>
            <person name="Gautier V."/>
            <person name="Ament-velasquez S.L."/>
            <person name="Kruys A."/>
            <person name="Hutchinson M.I."/>
            <person name="Powell A.J."/>
            <person name="Barry K."/>
            <person name="Miller A.N."/>
            <person name="Grigoriev I.V."/>
            <person name="Debuchy R."/>
            <person name="Gladieux P."/>
            <person name="Thoren M.H."/>
            <person name="Johannesson H."/>
        </authorList>
    </citation>
    <scope>NUCLEOTIDE SEQUENCE</scope>
    <source>
        <strain evidence="2">SMH3391-2</strain>
    </source>
</reference>
<feature type="binding site" evidence="1">
    <location>
        <position position="306"/>
    </location>
    <ligand>
        <name>Zn(2+)</name>
        <dbReference type="ChEBI" id="CHEBI:29105"/>
    </ligand>
</feature>
<dbReference type="CDD" id="cd04794">
    <property type="entry name" value="euk_LANCL"/>
    <property type="match status" value="1"/>
</dbReference>
<accession>A0AA40CA46</accession>
<evidence type="ECO:0000313" key="3">
    <source>
        <dbReference type="Proteomes" id="UP001174934"/>
    </source>
</evidence>
<dbReference type="GO" id="GO:0031179">
    <property type="term" value="P:peptide modification"/>
    <property type="evidence" value="ECO:0007669"/>
    <property type="project" value="InterPro"/>
</dbReference>
<name>A0AA40CA46_9PEZI</name>
<dbReference type="SMART" id="SM01260">
    <property type="entry name" value="LANC_like"/>
    <property type="match status" value="1"/>
</dbReference>
<dbReference type="PANTHER" id="PTHR12736">
    <property type="entry name" value="LANC-LIKE PROTEIN"/>
    <property type="match status" value="1"/>
</dbReference>
<keyword evidence="1" id="KW-0479">Metal-binding</keyword>
<dbReference type="SUPFAM" id="SSF158745">
    <property type="entry name" value="LanC-like"/>
    <property type="match status" value="1"/>
</dbReference>
<sequence>MEAEMRYMAIDSRDLLTVSDSAMARYLLGSLEEVVANCPPRSRYPHETLQGLWSGPTGIAYLMLQVSAHRPDLMISGQPASHWAQCYMAGSRGHNLRLGSHGCGISDEKLATEAVRAAIFPKDLRHVRDFVSSVSQVLAVDEYANELLYGRAGTLYLLRLVRHWVPDSSRLVDPAIAEISNTILNAGPAWKWHGRRYLGAVHGDIGIVTQLVLTSPELASRLQPVLAHLLDMQLPDGNWPSAEGATDHISKGLVQFCHGAPGFVTSLLSLRQYFPTLHDMIDTAVDKGRECIWQEGLLRKEPSLCHGIFGNALALPPGPRRNHFLAIATPENVANMKRMDDTHTMFERADYGRSCSTLTSYTPSAAWAWLVCNKEVPGMLAYNDIPQDG</sequence>
<proteinExistence type="predicted"/>
<feature type="binding site" evidence="1">
    <location>
        <position position="305"/>
    </location>
    <ligand>
        <name>Zn(2+)</name>
        <dbReference type="ChEBI" id="CHEBI:29105"/>
    </ligand>
</feature>
<evidence type="ECO:0000256" key="1">
    <source>
        <dbReference type="PIRSR" id="PIRSR607822-1"/>
    </source>
</evidence>
<gene>
    <name evidence="2" type="ORF">B0T17DRAFT_490447</name>
</gene>
<evidence type="ECO:0000313" key="2">
    <source>
        <dbReference type="EMBL" id="KAK0631161.1"/>
    </source>
</evidence>
<keyword evidence="1" id="KW-0862">Zinc</keyword>
<dbReference type="Proteomes" id="UP001174934">
    <property type="component" value="Unassembled WGS sequence"/>
</dbReference>
<dbReference type="GO" id="GO:0046872">
    <property type="term" value="F:metal ion binding"/>
    <property type="evidence" value="ECO:0007669"/>
    <property type="project" value="UniProtKB-KW"/>
</dbReference>
<feature type="binding site" evidence="1">
    <location>
        <position position="257"/>
    </location>
    <ligand>
        <name>Zn(2+)</name>
        <dbReference type="ChEBI" id="CHEBI:29105"/>
    </ligand>
</feature>
<dbReference type="InterPro" id="IPR007822">
    <property type="entry name" value="LANC-like"/>
</dbReference>
<dbReference type="PANTHER" id="PTHR12736:SF7">
    <property type="entry name" value="LANC-LIKE PROTEIN 3"/>
    <property type="match status" value="1"/>
</dbReference>